<dbReference type="GO" id="GO:0008270">
    <property type="term" value="F:zinc ion binding"/>
    <property type="evidence" value="ECO:0007669"/>
    <property type="project" value="InterPro"/>
</dbReference>
<dbReference type="Gene3D" id="3.40.830.10">
    <property type="entry name" value="LigB-like"/>
    <property type="match status" value="1"/>
</dbReference>
<proteinExistence type="inferred from homology"/>
<keyword evidence="4" id="KW-0862">Zinc</keyword>
<dbReference type="GO" id="GO:0016702">
    <property type="term" value="F:oxidoreductase activity, acting on single donors with incorporation of molecular oxygen, incorporation of two atoms of oxygen"/>
    <property type="evidence" value="ECO:0007669"/>
    <property type="project" value="UniProtKB-ARBA"/>
</dbReference>
<dbReference type="CDD" id="cd07363">
    <property type="entry name" value="45_DOPA_Dioxygenase"/>
    <property type="match status" value="1"/>
</dbReference>
<evidence type="ECO:0000256" key="4">
    <source>
        <dbReference type="ARBA" id="ARBA00022833"/>
    </source>
</evidence>
<dbReference type="EMBL" id="NPHW01004869">
    <property type="protein sequence ID" value="OXV07420.1"/>
    <property type="molecule type" value="Genomic_DNA"/>
</dbReference>
<keyword evidence="5" id="KW-0560">Oxidoreductase</keyword>
<evidence type="ECO:0000259" key="6">
    <source>
        <dbReference type="Pfam" id="PF02900"/>
    </source>
</evidence>
<dbReference type="InterPro" id="IPR004183">
    <property type="entry name" value="Xdiol_dOase_suB"/>
</dbReference>
<dbReference type="PANTHER" id="PTHR30096">
    <property type="entry name" value="4,5-DOPA DIOXYGENASE EXTRADIOL-LIKE PROTEIN"/>
    <property type="match status" value="1"/>
</dbReference>
<protein>
    <recommendedName>
        <fullName evidence="6">Extradiol ring-cleavage dioxygenase class III enzyme subunit B domain-containing protein</fullName>
    </recommendedName>
</protein>
<evidence type="ECO:0000256" key="1">
    <source>
        <dbReference type="ARBA" id="ARBA00001947"/>
    </source>
</evidence>
<gene>
    <name evidence="7" type="ORF">Egran_04817</name>
</gene>
<dbReference type="SUPFAM" id="SSF53213">
    <property type="entry name" value="LigB-like"/>
    <property type="match status" value="1"/>
</dbReference>
<keyword evidence="3" id="KW-0479">Metal-binding</keyword>
<organism evidence="7 8">
    <name type="scientific">Elaphomyces granulatus</name>
    <dbReference type="NCBI Taxonomy" id="519963"/>
    <lineage>
        <taxon>Eukaryota</taxon>
        <taxon>Fungi</taxon>
        <taxon>Dikarya</taxon>
        <taxon>Ascomycota</taxon>
        <taxon>Pezizomycotina</taxon>
        <taxon>Eurotiomycetes</taxon>
        <taxon>Eurotiomycetidae</taxon>
        <taxon>Eurotiales</taxon>
        <taxon>Elaphomycetaceae</taxon>
        <taxon>Elaphomyces</taxon>
    </lineage>
</organism>
<comment type="similarity">
    <text evidence="2">Belongs to the DODA-type extradiol aromatic ring-opening dioxygenase family.</text>
</comment>
<sequence length="271" mass="30292">MRTPVYFISHGGPNVMYERDHPAYAKFQAIGQEITTNIKPRAIVVFSGHWQAGRDTIQVNTAENTDLIYDFSGFPSGYYKEKYPNVGSKEVAEKVLGALKEAGIKAQGVTRGLDHGVWCSFKCLFDPESNPLNIPIVQVSLFDSEDPVQHYRVGQALAKLRDDNIQIIGSGMAVHNLNDLRFMWGTKEPLPYVVSFDEALKGAATTPPSQREKALADLMKRPDARQAHPTFDHLLPVHIAAGAAGEDHGERIWTMMEACFSWAQFKFDKRN</sequence>
<comment type="caution">
    <text evidence="7">The sequence shown here is derived from an EMBL/GenBank/DDBJ whole genome shotgun (WGS) entry which is preliminary data.</text>
</comment>
<dbReference type="OrthoDB" id="7396853at2759"/>
<dbReference type="InterPro" id="IPR014436">
    <property type="entry name" value="Extradiol_dOase_DODA"/>
</dbReference>
<keyword evidence="8" id="KW-1185">Reference proteome</keyword>
<comment type="cofactor">
    <cofactor evidence="1">
        <name>Zn(2+)</name>
        <dbReference type="ChEBI" id="CHEBI:29105"/>
    </cofactor>
</comment>
<accession>A0A232LTC2</accession>
<evidence type="ECO:0000313" key="8">
    <source>
        <dbReference type="Proteomes" id="UP000243515"/>
    </source>
</evidence>
<evidence type="ECO:0000256" key="5">
    <source>
        <dbReference type="ARBA" id="ARBA00023002"/>
    </source>
</evidence>
<dbReference type="PANTHER" id="PTHR30096:SF0">
    <property type="entry name" value="4,5-DOPA DIOXYGENASE EXTRADIOL-LIKE PROTEIN"/>
    <property type="match status" value="1"/>
</dbReference>
<dbReference type="Proteomes" id="UP000243515">
    <property type="component" value="Unassembled WGS sequence"/>
</dbReference>
<dbReference type="GO" id="GO:0008198">
    <property type="term" value="F:ferrous iron binding"/>
    <property type="evidence" value="ECO:0007669"/>
    <property type="project" value="InterPro"/>
</dbReference>
<dbReference type="AlphaFoldDB" id="A0A232LTC2"/>
<evidence type="ECO:0000313" key="7">
    <source>
        <dbReference type="EMBL" id="OXV07420.1"/>
    </source>
</evidence>
<evidence type="ECO:0000256" key="2">
    <source>
        <dbReference type="ARBA" id="ARBA00007581"/>
    </source>
</evidence>
<evidence type="ECO:0000256" key="3">
    <source>
        <dbReference type="ARBA" id="ARBA00022723"/>
    </source>
</evidence>
<reference evidence="7 8" key="1">
    <citation type="journal article" date="2015" name="Environ. Microbiol.">
        <title>Metagenome sequence of Elaphomyces granulatus from sporocarp tissue reveals Ascomycota ectomycorrhizal fingerprints of genome expansion and a Proteobacteria-rich microbiome.</title>
        <authorList>
            <person name="Quandt C.A."/>
            <person name="Kohler A."/>
            <person name="Hesse C.N."/>
            <person name="Sharpton T.J."/>
            <person name="Martin F."/>
            <person name="Spatafora J.W."/>
        </authorList>
    </citation>
    <scope>NUCLEOTIDE SEQUENCE [LARGE SCALE GENOMIC DNA]</scope>
    <source>
        <strain evidence="7 8">OSC145934</strain>
    </source>
</reference>
<name>A0A232LTC2_9EURO</name>
<feature type="domain" description="Extradiol ring-cleavage dioxygenase class III enzyme subunit B" evidence="6">
    <location>
        <begin position="5"/>
        <end position="250"/>
    </location>
</feature>
<dbReference type="PIRSF" id="PIRSF006157">
    <property type="entry name" value="Doxgns_DODA"/>
    <property type="match status" value="1"/>
</dbReference>
<dbReference type="Pfam" id="PF02900">
    <property type="entry name" value="LigB"/>
    <property type="match status" value="1"/>
</dbReference>